<dbReference type="InterPro" id="IPR010493">
    <property type="entry name" value="Ser_AcTrfase_N"/>
</dbReference>
<dbReference type="NCBIfam" id="NF041874">
    <property type="entry name" value="EPS_EpsC"/>
    <property type="match status" value="1"/>
</dbReference>
<keyword evidence="4" id="KW-0028">Amino-acid biosynthesis</keyword>
<dbReference type="EMBL" id="JANCYU010000001">
    <property type="protein sequence ID" value="KAK4522126.1"/>
    <property type="molecule type" value="Genomic_DNA"/>
</dbReference>
<protein>
    <recommendedName>
        <fullName evidence="3">serine O-acetyltransferase</fullName>
        <ecNumber evidence="3">2.3.1.30</ecNumber>
    </recommendedName>
</protein>
<proteinExistence type="inferred from homology"/>
<dbReference type="Gene3D" id="1.10.3130.10">
    <property type="entry name" value="serine acetyltransferase, domain 1"/>
    <property type="match status" value="1"/>
</dbReference>
<reference evidence="8 10" key="1">
    <citation type="submission" date="2022-07" db="EMBL/GenBank/DDBJ databases">
        <title>Genome-wide signatures of adaptation to extreme environments.</title>
        <authorList>
            <person name="Cho C.H."/>
            <person name="Yoon H.S."/>
        </authorList>
    </citation>
    <scope>NUCLEOTIDE SEQUENCE [LARGE SCALE GENOMIC DNA]</scope>
    <source>
        <strain evidence="8 10">108.79 E11</strain>
    </source>
</reference>
<evidence type="ECO:0000256" key="6">
    <source>
        <dbReference type="ARBA" id="ARBA00023315"/>
    </source>
</evidence>
<keyword evidence="5" id="KW-0808">Transferase</keyword>
<organism evidence="8 10">
    <name type="scientific">Galdieria yellowstonensis</name>
    <dbReference type="NCBI Taxonomy" id="3028027"/>
    <lineage>
        <taxon>Eukaryota</taxon>
        <taxon>Rhodophyta</taxon>
        <taxon>Bangiophyceae</taxon>
        <taxon>Galdieriales</taxon>
        <taxon>Galdieriaceae</taxon>
        <taxon>Galdieria</taxon>
    </lineage>
</organism>
<dbReference type="SUPFAM" id="SSF51161">
    <property type="entry name" value="Trimeric LpxA-like enzymes"/>
    <property type="match status" value="1"/>
</dbReference>
<dbReference type="InterPro" id="IPR042122">
    <property type="entry name" value="Ser_AcTrfase_N_sf"/>
</dbReference>
<evidence type="ECO:0000313" key="9">
    <source>
        <dbReference type="EMBL" id="KAK4526836.1"/>
    </source>
</evidence>
<keyword evidence="6" id="KW-0012">Acyltransferase</keyword>
<dbReference type="AlphaFoldDB" id="A0AAV9I6M6"/>
<dbReference type="FunFam" id="2.160.10.10:FF:000002">
    <property type="entry name" value="Serine acetyltransferase"/>
    <property type="match status" value="1"/>
</dbReference>
<dbReference type="InterPro" id="IPR045304">
    <property type="entry name" value="LbH_SAT"/>
</dbReference>
<dbReference type="InterPro" id="IPR001451">
    <property type="entry name" value="Hexapep"/>
</dbReference>
<evidence type="ECO:0000256" key="1">
    <source>
        <dbReference type="ARBA" id="ARBA00004876"/>
    </source>
</evidence>
<dbReference type="InterPro" id="IPR053376">
    <property type="entry name" value="Serine_acetyltransferase"/>
</dbReference>
<evidence type="ECO:0000259" key="7">
    <source>
        <dbReference type="SMART" id="SM00971"/>
    </source>
</evidence>
<dbReference type="GO" id="GO:0009001">
    <property type="term" value="F:serine O-acetyltransferase activity"/>
    <property type="evidence" value="ECO:0007669"/>
    <property type="project" value="UniProtKB-EC"/>
</dbReference>
<feature type="domain" description="Serine acetyltransferase N-terminal" evidence="7">
    <location>
        <begin position="81"/>
        <end position="185"/>
    </location>
</feature>
<dbReference type="Proteomes" id="UP001300502">
    <property type="component" value="Unassembled WGS sequence"/>
</dbReference>
<dbReference type="EC" id="2.3.1.30" evidence="3"/>
<name>A0AAV9I6M6_9RHOD</name>
<dbReference type="GO" id="GO:0006535">
    <property type="term" value="P:cysteine biosynthetic process from serine"/>
    <property type="evidence" value="ECO:0007669"/>
    <property type="project" value="InterPro"/>
</dbReference>
<evidence type="ECO:0000256" key="2">
    <source>
        <dbReference type="ARBA" id="ARBA00007274"/>
    </source>
</evidence>
<comment type="similarity">
    <text evidence="2">Belongs to the transferase hexapeptide repeat family.</text>
</comment>
<evidence type="ECO:0000313" key="8">
    <source>
        <dbReference type="EMBL" id="KAK4522126.1"/>
    </source>
</evidence>
<dbReference type="GO" id="GO:0005737">
    <property type="term" value="C:cytoplasm"/>
    <property type="evidence" value="ECO:0007669"/>
    <property type="project" value="InterPro"/>
</dbReference>
<accession>A0AAV9I6M6</accession>
<sequence length="364" mass="40021">MSKTNHEKLWLVDHKRIVTMNHFGSENSSASDIPKYNTNHTRIAFPPPLYGKELQVTGPGFGSPITPEELARSLREASDPLWELIRREAEIGARNEPHLASTLFAIILNHRSLEDALSFHLASKLESGYFQATQWMELLREAMSDSEAYRSAIRKDLMAVTTRDPATQHAVQALLFSKGFHALECYRLANWLWERGRRPLALYLQSLVSKSFAVDIHPAAKIGSGVFIDHATGVVIGETATVGNHVSMLHNVTLGGTGKETGDRHPKIHDGVLLGAGATVLGNIVVGRGAYVSACSVVLKPVEPFMVVSGVPAKVIGVLTYQQGVFPSFEMDQRVSVCGMFMKPILSDSNEEKDESFMDYGAHI</sequence>
<gene>
    <name evidence="8" type="ORF">GAYE_FCTG49G0005</name>
    <name evidence="9" type="ORF">GAYE_SCF28MG4754</name>
</gene>
<dbReference type="PANTHER" id="PTHR42811">
    <property type="entry name" value="SERINE ACETYLTRANSFERASE"/>
    <property type="match status" value="1"/>
</dbReference>
<dbReference type="CDD" id="cd03354">
    <property type="entry name" value="LbH_SAT"/>
    <property type="match status" value="1"/>
</dbReference>
<keyword evidence="10" id="KW-1185">Reference proteome</keyword>
<dbReference type="Pfam" id="PF00132">
    <property type="entry name" value="Hexapep"/>
    <property type="match status" value="1"/>
</dbReference>
<dbReference type="InterPro" id="IPR005881">
    <property type="entry name" value="Ser_O-AcTrfase"/>
</dbReference>
<evidence type="ECO:0000256" key="3">
    <source>
        <dbReference type="ARBA" id="ARBA00013266"/>
    </source>
</evidence>
<dbReference type="InterPro" id="IPR011004">
    <property type="entry name" value="Trimer_LpxA-like_sf"/>
</dbReference>
<dbReference type="EMBL" id="JANCYU010000044">
    <property type="protein sequence ID" value="KAK4526836.1"/>
    <property type="molecule type" value="Genomic_DNA"/>
</dbReference>
<evidence type="ECO:0000256" key="4">
    <source>
        <dbReference type="ARBA" id="ARBA00022605"/>
    </source>
</evidence>
<dbReference type="Gene3D" id="2.160.10.10">
    <property type="entry name" value="Hexapeptide repeat proteins"/>
    <property type="match status" value="1"/>
</dbReference>
<comment type="caution">
    <text evidence="8">The sequence shown here is derived from an EMBL/GenBank/DDBJ whole genome shotgun (WGS) entry which is preliminary data.</text>
</comment>
<dbReference type="NCBIfam" id="TIGR01172">
    <property type="entry name" value="cysE"/>
    <property type="match status" value="1"/>
</dbReference>
<dbReference type="SMART" id="SM00971">
    <property type="entry name" value="SATase_N"/>
    <property type="match status" value="1"/>
</dbReference>
<evidence type="ECO:0000313" key="10">
    <source>
        <dbReference type="Proteomes" id="UP001300502"/>
    </source>
</evidence>
<evidence type="ECO:0000256" key="5">
    <source>
        <dbReference type="ARBA" id="ARBA00022679"/>
    </source>
</evidence>
<dbReference type="Pfam" id="PF06426">
    <property type="entry name" value="SATase_N"/>
    <property type="match status" value="1"/>
</dbReference>
<comment type="pathway">
    <text evidence="1">Amino-acid biosynthesis; L-cysteine biosynthesis; L-cysteine from L-serine: step 1/2.</text>
</comment>